<dbReference type="Proteomes" id="UP000093053">
    <property type="component" value="Chromosome"/>
</dbReference>
<dbReference type="PANTHER" id="PTHR33507">
    <property type="entry name" value="INNER MEMBRANE PROTEIN YBBJ"/>
    <property type="match status" value="1"/>
</dbReference>
<dbReference type="Pfam" id="PF01957">
    <property type="entry name" value="NfeD"/>
    <property type="match status" value="1"/>
</dbReference>
<name>A0A1B2HT57_9PSEU</name>
<comment type="subcellular location">
    <subcellularLocation>
        <location evidence="1">Membrane</location>
        <topology evidence="1">Multi-pass membrane protein</topology>
    </subcellularLocation>
</comment>
<accession>A0A1B2HT57</accession>
<evidence type="ECO:0000256" key="4">
    <source>
        <dbReference type="ARBA" id="ARBA00023136"/>
    </source>
</evidence>
<keyword evidence="3 5" id="KW-1133">Transmembrane helix</keyword>
<evidence type="ECO:0000256" key="2">
    <source>
        <dbReference type="ARBA" id="ARBA00022692"/>
    </source>
</evidence>
<feature type="domain" description="NfeD-like C-terminal" evidence="6">
    <location>
        <begin position="82"/>
        <end position="141"/>
    </location>
</feature>
<protein>
    <recommendedName>
        <fullName evidence="6">NfeD-like C-terminal domain-containing protein</fullName>
    </recommendedName>
</protein>
<sequence length="143" mass="15121">MDPWLIWLIIGLALAIAEIFTLTAALGLLGAAAVTTAGSAAIGLPVTGQLVVFSVVSAAGVVLVRPWARRMMLQPRLERFGVDALVGASAYVLSEVNDHEGLVRLRGEDWTARPYDESVVIPAGSTVDVLHIDGSTAVVYPRE</sequence>
<dbReference type="InterPro" id="IPR002810">
    <property type="entry name" value="NfeD-like_C"/>
</dbReference>
<evidence type="ECO:0000313" key="8">
    <source>
        <dbReference type="Proteomes" id="UP000093053"/>
    </source>
</evidence>
<feature type="transmembrane region" description="Helical" evidence="5">
    <location>
        <begin position="7"/>
        <end position="34"/>
    </location>
</feature>
<keyword evidence="4 5" id="KW-0472">Membrane</keyword>
<keyword evidence="8" id="KW-1185">Reference proteome</keyword>
<reference evidence="7 8" key="1">
    <citation type="submission" date="2016-07" db="EMBL/GenBank/DDBJ databases">
        <title>Complete genome sequence of the Lentzea guizhouensis DHS C013.</title>
        <authorList>
            <person name="Cao C."/>
        </authorList>
    </citation>
    <scope>NUCLEOTIDE SEQUENCE [LARGE SCALE GENOMIC DNA]</scope>
    <source>
        <strain evidence="7 8">DHS C013</strain>
    </source>
</reference>
<feature type="transmembrane region" description="Helical" evidence="5">
    <location>
        <begin position="40"/>
        <end position="64"/>
    </location>
</feature>
<dbReference type="SUPFAM" id="SSF141322">
    <property type="entry name" value="NfeD domain-like"/>
    <property type="match status" value="1"/>
</dbReference>
<evidence type="ECO:0000256" key="5">
    <source>
        <dbReference type="SAM" id="Phobius"/>
    </source>
</evidence>
<keyword evidence="2 5" id="KW-0812">Transmembrane</keyword>
<evidence type="ECO:0000313" key="7">
    <source>
        <dbReference type="EMBL" id="ANZ40926.1"/>
    </source>
</evidence>
<organism evidence="7 8">
    <name type="scientific">Lentzea guizhouensis</name>
    <dbReference type="NCBI Taxonomy" id="1586287"/>
    <lineage>
        <taxon>Bacteria</taxon>
        <taxon>Bacillati</taxon>
        <taxon>Actinomycetota</taxon>
        <taxon>Actinomycetes</taxon>
        <taxon>Pseudonocardiales</taxon>
        <taxon>Pseudonocardiaceae</taxon>
        <taxon>Lentzea</taxon>
    </lineage>
</organism>
<dbReference type="KEGG" id="led:BBK82_38025"/>
<dbReference type="AlphaFoldDB" id="A0A1B2HT57"/>
<dbReference type="GO" id="GO:0005886">
    <property type="term" value="C:plasma membrane"/>
    <property type="evidence" value="ECO:0007669"/>
    <property type="project" value="TreeGrafter"/>
</dbReference>
<dbReference type="Gene3D" id="2.40.50.140">
    <property type="entry name" value="Nucleic acid-binding proteins"/>
    <property type="match status" value="1"/>
</dbReference>
<evidence type="ECO:0000256" key="1">
    <source>
        <dbReference type="ARBA" id="ARBA00004141"/>
    </source>
</evidence>
<dbReference type="EMBL" id="CP016793">
    <property type="protein sequence ID" value="ANZ40926.1"/>
    <property type="molecule type" value="Genomic_DNA"/>
</dbReference>
<dbReference type="STRING" id="1586287.BBK82_38025"/>
<proteinExistence type="predicted"/>
<gene>
    <name evidence="7" type="ORF">BBK82_38025</name>
</gene>
<evidence type="ECO:0000259" key="6">
    <source>
        <dbReference type="Pfam" id="PF01957"/>
    </source>
</evidence>
<dbReference type="PANTHER" id="PTHR33507:SF3">
    <property type="entry name" value="INNER MEMBRANE PROTEIN YBBJ"/>
    <property type="match status" value="1"/>
</dbReference>
<dbReference type="InterPro" id="IPR012340">
    <property type="entry name" value="NA-bd_OB-fold"/>
</dbReference>
<dbReference type="InterPro" id="IPR052165">
    <property type="entry name" value="Membrane_assoc_protease"/>
</dbReference>
<dbReference type="OrthoDB" id="9792945at2"/>
<dbReference type="RefSeq" id="WP_065919263.1">
    <property type="nucleotide sequence ID" value="NZ_CP016793.1"/>
</dbReference>
<evidence type="ECO:0000256" key="3">
    <source>
        <dbReference type="ARBA" id="ARBA00022989"/>
    </source>
</evidence>